<feature type="domain" description="EF-hand" evidence="2">
    <location>
        <begin position="1"/>
        <end position="27"/>
    </location>
</feature>
<evidence type="ECO:0000313" key="4">
    <source>
        <dbReference type="Proteomes" id="UP000037460"/>
    </source>
</evidence>
<keyword evidence="1" id="KW-0812">Transmembrane</keyword>
<comment type="caution">
    <text evidence="3">The sequence shown here is derived from an EMBL/GenBank/DDBJ whole genome shotgun (WGS) entry which is preliminary data.</text>
</comment>
<keyword evidence="1" id="KW-1133">Transmembrane helix</keyword>
<name>A0A0M0JBS3_9EUKA</name>
<evidence type="ECO:0000259" key="2">
    <source>
        <dbReference type="PROSITE" id="PS50222"/>
    </source>
</evidence>
<dbReference type="InterPro" id="IPR018247">
    <property type="entry name" value="EF_Hand_1_Ca_BS"/>
</dbReference>
<feature type="transmembrane region" description="Helical" evidence="1">
    <location>
        <begin position="249"/>
        <end position="278"/>
    </location>
</feature>
<proteinExistence type="predicted"/>
<evidence type="ECO:0000256" key="1">
    <source>
        <dbReference type="SAM" id="Phobius"/>
    </source>
</evidence>
<organism evidence="3 4">
    <name type="scientific">Chrysochromulina tobinii</name>
    <dbReference type="NCBI Taxonomy" id="1460289"/>
    <lineage>
        <taxon>Eukaryota</taxon>
        <taxon>Haptista</taxon>
        <taxon>Haptophyta</taxon>
        <taxon>Prymnesiophyceae</taxon>
        <taxon>Prymnesiales</taxon>
        <taxon>Chrysochromulinaceae</taxon>
        <taxon>Chrysochromulina</taxon>
    </lineage>
</organism>
<feature type="transmembrane region" description="Helical" evidence="1">
    <location>
        <begin position="218"/>
        <end position="237"/>
    </location>
</feature>
<keyword evidence="1" id="KW-0472">Membrane</keyword>
<sequence>MRWLDTDGDGKLGPDEWQLAVELLGITAAEDELGHDVRRMQLTYLASTAYTRLTDINALQVSGAGMLGRDILYEGGPRFRGQPEPMRVVKVPEEARMRSFWGGSGDQGKGFDLRGRFSGETINNVPLRYKGNAHGVPWTATPPIAENLLGTLQACGGPQRTRNPLLNAMSSDPHLLEELPQATLRGNEVLSVRVPVEAFASGVMQFVTPDGQTMQVDLLLALAIEALALQTLLLLALAQRLVATSFFELLLLLLFSPALGFLAPPLFLPALLLLHLLIGMLHQCCPLGVGNLG</sequence>
<evidence type="ECO:0000313" key="3">
    <source>
        <dbReference type="EMBL" id="KOO23827.1"/>
    </source>
</evidence>
<keyword evidence="4" id="KW-1185">Reference proteome</keyword>
<dbReference type="AlphaFoldDB" id="A0A0M0JBS3"/>
<protein>
    <recommendedName>
        <fullName evidence="2">EF-hand domain-containing protein</fullName>
    </recommendedName>
</protein>
<accession>A0A0M0JBS3</accession>
<dbReference type="PROSITE" id="PS50222">
    <property type="entry name" value="EF_HAND_2"/>
    <property type="match status" value="1"/>
</dbReference>
<gene>
    <name evidence="3" type="ORF">Ctob_003944</name>
</gene>
<reference evidence="4" key="1">
    <citation type="journal article" date="2015" name="PLoS Genet.">
        <title>Genome Sequence and Transcriptome Analyses of Chrysochromulina tobin: Metabolic Tools for Enhanced Algal Fitness in the Prominent Order Prymnesiales (Haptophyceae).</title>
        <authorList>
            <person name="Hovde B.T."/>
            <person name="Deodato C.R."/>
            <person name="Hunsperger H.M."/>
            <person name="Ryken S.A."/>
            <person name="Yost W."/>
            <person name="Jha R.K."/>
            <person name="Patterson J."/>
            <person name="Monnat R.J. Jr."/>
            <person name="Barlow S.B."/>
            <person name="Starkenburg S.R."/>
            <person name="Cattolico R.A."/>
        </authorList>
    </citation>
    <scope>NUCLEOTIDE SEQUENCE</scope>
    <source>
        <strain evidence="4">CCMP291</strain>
    </source>
</reference>
<dbReference type="PROSITE" id="PS00018">
    <property type="entry name" value="EF_HAND_1"/>
    <property type="match status" value="1"/>
</dbReference>
<dbReference type="EMBL" id="JWZX01003153">
    <property type="protein sequence ID" value="KOO23827.1"/>
    <property type="molecule type" value="Genomic_DNA"/>
</dbReference>
<dbReference type="InterPro" id="IPR002048">
    <property type="entry name" value="EF_hand_dom"/>
</dbReference>
<dbReference type="Proteomes" id="UP000037460">
    <property type="component" value="Unassembled WGS sequence"/>
</dbReference>
<dbReference type="GO" id="GO:0005509">
    <property type="term" value="F:calcium ion binding"/>
    <property type="evidence" value="ECO:0007669"/>
    <property type="project" value="InterPro"/>
</dbReference>